<keyword evidence="3" id="KW-0614">Plasmid</keyword>
<proteinExistence type="predicted"/>
<dbReference type="AlphaFoldDB" id="A0ABF7QZM0"/>
<evidence type="ECO:0000256" key="1">
    <source>
        <dbReference type="ARBA" id="ARBA00023002"/>
    </source>
</evidence>
<dbReference type="KEGG" id="rlt:Rleg2_6352"/>
<gene>
    <name evidence="3" type="ordered locus">Rleg2_6352</name>
</gene>
<dbReference type="Gene3D" id="3.40.50.720">
    <property type="entry name" value="NAD(P)-binding Rossmann-like Domain"/>
    <property type="match status" value="1"/>
</dbReference>
<evidence type="ECO:0000313" key="3">
    <source>
        <dbReference type="EMBL" id="ACI59716.1"/>
    </source>
</evidence>
<dbReference type="PANTHER" id="PTHR43580:SF2">
    <property type="entry name" value="CYTOKINE-LIKE NUCLEAR FACTOR N-PAC"/>
    <property type="match status" value="1"/>
</dbReference>
<dbReference type="PANTHER" id="PTHR43580">
    <property type="entry name" value="OXIDOREDUCTASE GLYR1-RELATED"/>
    <property type="match status" value="1"/>
</dbReference>
<dbReference type="Pfam" id="PF03446">
    <property type="entry name" value="NAD_binding_2"/>
    <property type="match status" value="1"/>
</dbReference>
<dbReference type="EMBL" id="CP001195">
    <property type="protein sequence ID" value="ACI59716.1"/>
    <property type="molecule type" value="Genomic_DNA"/>
</dbReference>
<keyword evidence="1" id="KW-0560">Oxidoreductase</keyword>
<dbReference type="Proteomes" id="UP000008330">
    <property type="component" value="Plasmid pRLG203"/>
</dbReference>
<dbReference type="PIRSF" id="PIRSF000103">
    <property type="entry name" value="HIBADH"/>
    <property type="match status" value="1"/>
</dbReference>
<dbReference type="SUPFAM" id="SSF51735">
    <property type="entry name" value="NAD(P)-binding Rossmann-fold domains"/>
    <property type="match status" value="1"/>
</dbReference>
<organism evidence="3 4">
    <name type="scientific">Rhizobium leguminosarum bv. trifolii (strain WSM2304)</name>
    <dbReference type="NCBI Taxonomy" id="395492"/>
    <lineage>
        <taxon>Bacteria</taxon>
        <taxon>Pseudomonadati</taxon>
        <taxon>Pseudomonadota</taxon>
        <taxon>Alphaproteobacteria</taxon>
        <taxon>Hyphomicrobiales</taxon>
        <taxon>Rhizobiaceae</taxon>
        <taxon>Rhizobium/Agrobacterium group</taxon>
        <taxon>Rhizobium</taxon>
    </lineage>
</organism>
<dbReference type="RefSeq" id="WP_012559982.1">
    <property type="nucleotide sequence ID" value="NC_011370.1"/>
</dbReference>
<dbReference type="InterPro" id="IPR051265">
    <property type="entry name" value="HIBADH-related_NP60_sf"/>
</dbReference>
<feature type="domain" description="6-phosphogluconate dehydrogenase NADP-binding" evidence="2">
    <location>
        <begin position="4"/>
        <end position="157"/>
    </location>
</feature>
<sequence length="286" mass="30246">MEHKVSIIGCGLMGSAIARTLYRKRFPVMAFNRSPEPLTAMKHLGIPATTNIDKAVVNADTLIIVLSNYGAVRSVLNRVSNGGLKGKLMLNLTSGSVLDAAEMRETAAGLGADYLDGSIWTLPSMIGDTETVITVGGSEHLWDQAEHVVKQLGGGSFHAGEAIGSGNVLEACFPGAFYMTAQNCFIESMQLASKSGIGIDVIARSVSPSLRLLRLSLDGLIAAIEKGDNTALEATMDVYLNAAKSYQLTAAAVDRPGPFLDLLVDQLEDAVNRGQGHLGPSVLFQK</sequence>
<dbReference type="InterPro" id="IPR013328">
    <property type="entry name" value="6PGD_dom2"/>
</dbReference>
<evidence type="ECO:0000259" key="2">
    <source>
        <dbReference type="Pfam" id="PF03446"/>
    </source>
</evidence>
<dbReference type="InterPro" id="IPR015815">
    <property type="entry name" value="HIBADH-related"/>
</dbReference>
<geneLocation type="plasmid" evidence="3 4">
    <name>pRLG203</name>
</geneLocation>
<dbReference type="InterPro" id="IPR036291">
    <property type="entry name" value="NAD(P)-bd_dom_sf"/>
</dbReference>
<evidence type="ECO:0000313" key="4">
    <source>
        <dbReference type="Proteomes" id="UP000008330"/>
    </source>
</evidence>
<dbReference type="Gene3D" id="1.10.1040.10">
    <property type="entry name" value="N-(1-d-carboxylethyl)-l-norvaline Dehydrogenase, domain 2"/>
    <property type="match status" value="1"/>
</dbReference>
<reference evidence="3 4" key="1">
    <citation type="journal article" date="2010" name="Stand. Genomic Sci.">
        <title>Complete genome sequence of Rhizobium leguminosarum bv trifolii strain WSM2304, an effective microsymbiont of the South American clover Trifolium polymorphum.</title>
        <authorList>
            <person name="Reeve W."/>
            <person name="O'Hara G."/>
            <person name="Chain P."/>
            <person name="Ardley J."/>
            <person name="Brau L."/>
            <person name="Nandesena K."/>
            <person name="Tiwari R."/>
            <person name="Malfatti S."/>
            <person name="Kiss H."/>
            <person name="Lapidus A."/>
            <person name="Copeland A."/>
            <person name="Nolan M."/>
            <person name="Land M."/>
            <person name="Ivanova N."/>
            <person name="Mavromatis K."/>
            <person name="Markowitz V."/>
            <person name="Kyrpides N."/>
            <person name="Melino V."/>
            <person name="Denton M."/>
            <person name="Yates R."/>
            <person name="Howieson J."/>
        </authorList>
    </citation>
    <scope>NUCLEOTIDE SEQUENCE [LARGE SCALE GENOMIC DNA]</scope>
    <source>
        <strain evidence="3 4">WSM2304</strain>
    </source>
</reference>
<dbReference type="InterPro" id="IPR006115">
    <property type="entry name" value="6PGDH_NADP-bd"/>
</dbReference>
<keyword evidence="4" id="KW-1185">Reference proteome</keyword>
<dbReference type="GO" id="GO:0016491">
    <property type="term" value="F:oxidoreductase activity"/>
    <property type="evidence" value="ECO:0007669"/>
    <property type="project" value="UniProtKB-KW"/>
</dbReference>
<accession>A0ABF7QZM0</accession>
<protein>
    <submittedName>
        <fullName evidence="3">6-phosphogluconate dehydrogenase NAD-binding</fullName>
    </submittedName>
</protein>
<name>A0ABF7QZM0_RHILW</name>